<protein>
    <submittedName>
        <fullName evidence="2">Uncharacterized protein</fullName>
    </submittedName>
</protein>
<comment type="caution">
    <text evidence="2">The sequence shown here is derived from an EMBL/GenBank/DDBJ whole genome shotgun (WGS) entry which is preliminary data.</text>
</comment>
<dbReference type="OrthoDB" id="62952at2759"/>
<gene>
    <name evidence="2" type="ORF">B0A50_00611</name>
</gene>
<dbReference type="AlphaFoldDB" id="A0A4U0UGZ6"/>
<evidence type="ECO:0000256" key="1">
    <source>
        <dbReference type="SAM" id="MobiDB-lite"/>
    </source>
</evidence>
<dbReference type="PANTHER" id="PTHR42085:SF1">
    <property type="entry name" value="F-BOX DOMAIN-CONTAINING PROTEIN"/>
    <property type="match status" value="1"/>
</dbReference>
<reference evidence="2 3" key="1">
    <citation type="submission" date="2017-03" db="EMBL/GenBank/DDBJ databases">
        <title>Genomes of endolithic fungi from Antarctica.</title>
        <authorList>
            <person name="Coleine C."/>
            <person name="Masonjones S."/>
            <person name="Stajich J.E."/>
        </authorList>
    </citation>
    <scope>NUCLEOTIDE SEQUENCE [LARGE SCALE GENOMIC DNA]</scope>
    <source>
        <strain evidence="2 3">CCFEE 6315</strain>
    </source>
</reference>
<dbReference type="InterPro" id="IPR038883">
    <property type="entry name" value="AN11006-like"/>
</dbReference>
<evidence type="ECO:0000313" key="3">
    <source>
        <dbReference type="Proteomes" id="UP000308549"/>
    </source>
</evidence>
<feature type="region of interest" description="Disordered" evidence="1">
    <location>
        <begin position="287"/>
        <end position="310"/>
    </location>
</feature>
<dbReference type="PANTHER" id="PTHR42085">
    <property type="entry name" value="F-BOX DOMAIN-CONTAINING PROTEIN"/>
    <property type="match status" value="1"/>
</dbReference>
<dbReference type="EMBL" id="NAJL01000002">
    <property type="protein sequence ID" value="TKA33775.1"/>
    <property type="molecule type" value="Genomic_DNA"/>
</dbReference>
<accession>A0A4U0UGZ6</accession>
<proteinExistence type="predicted"/>
<keyword evidence="3" id="KW-1185">Reference proteome</keyword>
<sequence length="310" mass="33724">MPAAIELALEDSCVLDKRVNTAAAIELALEDGRVVNKHVNMAAAIELAQGDSPLINLAPEIRTRIFEFALINGPGMSIDREPKRQLPRAALPALLQTCKRIEREGAPIWYGRNRFYYDRTNSLITWLDVIGPKGRGMLRKVRCGQFFRTTFTADFYLKALYSTMEEEGVKQVGETFKAVAVKSEVRSKDGKRYKAYARNPRHTLAKYATVESEVLDERKKARKLARAVTATKPPAAEGEAFAAVAAMAATAKTGTIVTGPAVETGAAEETDYAAEVGTTVEQGTVAASTVATEKSPSSQPNRGRVKTKAS</sequence>
<dbReference type="Proteomes" id="UP000308549">
    <property type="component" value="Unassembled WGS sequence"/>
</dbReference>
<organism evidence="2 3">
    <name type="scientific">Salinomyces thailandicus</name>
    <dbReference type="NCBI Taxonomy" id="706561"/>
    <lineage>
        <taxon>Eukaryota</taxon>
        <taxon>Fungi</taxon>
        <taxon>Dikarya</taxon>
        <taxon>Ascomycota</taxon>
        <taxon>Pezizomycotina</taxon>
        <taxon>Dothideomycetes</taxon>
        <taxon>Dothideomycetidae</taxon>
        <taxon>Mycosphaerellales</taxon>
        <taxon>Teratosphaeriaceae</taxon>
        <taxon>Salinomyces</taxon>
    </lineage>
</organism>
<name>A0A4U0UGZ6_9PEZI</name>
<evidence type="ECO:0000313" key="2">
    <source>
        <dbReference type="EMBL" id="TKA33775.1"/>
    </source>
</evidence>
<feature type="compositionally biased region" description="Polar residues" evidence="1">
    <location>
        <begin position="287"/>
        <end position="301"/>
    </location>
</feature>